<evidence type="ECO:0000313" key="2">
    <source>
        <dbReference type="Proteomes" id="UP000565455"/>
    </source>
</evidence>
<sequence>MADRLGGFDDDVLRAAHRHSARHADEVRSSVLCGCFFCLEVFAPDEIAGWIADDGTALCPRCGIDAVIGDLSGYPAGNLAFLRAMRDEWL</sequence>
<dbReference type="Proteomes" id="UP000565455">
    <property type="component" value="Unassembled WGS sequence"/>
</dbReference>
<reference evidence="1 2" key="1">
    <citation type="submission" date="2020-08" db="EMBL/GenBank/DDBJ databases">
        <title>Genomic Encyclopedia of Type Strains, Phase IV (KMG-IV): sequencing the most valuable type-strain genomes for metagenomic binning, comparative biology and taxonomic classification.</title>
        <authorList>
            <person name="Goeker M."/>
        </authorList>
    </citation>
    <scope>NUCLEOTIDE SEQUENCE [LARGE SCALE GENOMIC DNA]</scope>
    <source>
        <strain evidence="1 2">DSM 5686</strain>
    </source>
</reference>
<evidence type="ECO:0000313" key="1">
    <source>
        <dbReference type="EMBL" id="MBA9062804.1"/>
    </source>
</evidence>
<dbReference type="EMBL" id="JACJIM010000003">
    <property type="protein sequence ID" value="MBA9062804.1"/>
    <property type="molecule type" value="Genomic_DNA"/>
</dbReference>
<keyword evidence="2" id="KW-1185">Reference proteome</keyword>
<proteinExistence type="predicted"/>
<dbReference type="GeneID" id="96603900"/>
<comment type="caution">
    <text evidence="1">The sequence shown here is derived from an EMBL/GenBank/DDBJ whole genome shotgun (WGS) entry which is preliminary data.</text>
</comment>
<gene>
    <name evidence="1" type="ORF">GGQ91_002192</name>
</gene>
<protein>
    <recommendedName>
        <fullName evidence="3">Cytoplasmic protein</fullName>
    </recommendedName>
</protein>
<dbReference type="RefSeq" id="WP_246410645.1">
    <property type="nucleotide sequence ID" value="NZ_JACJIM010000003.1"/>
</dbReference>
<name>A0ABR6D9N4_9HYPH</name>
<organism evidence="1 2">
    <name type="scientific">Methylobacterium fujisawaense</name>
    <dbReference type="NCBI Taxonomy" id="107400"/>
    <lineage>
        <taxon>Bacteria</taxon>
        <taxon>Pseudomonadati</taxon>
        <taxon>Pseudomonadota</taxon>
        <taxon>Alphaproteobacteria</taxon>
        <taxon>Hyphomicrobiales</taxon>
        <taxon>Methylobacteriaceae</taxon>
        <taxon>Methylobacterium</taxon>
    </lineage>
</organism>
<accession>A0ABR6D9N4</accession>
<evidence type="ECO:0008006" key="3">
    <source>
        <dbReference type="Google" id="ProtNLM"/>
    </source>
</evidence>